<evidence type="ECO:0000256" key="3">
    <source>
        <dbReference type="ARBA" id="ARBA00022771"/>
    </source>
</evidence>
<evidence type="ECO:0000256" key="4">
    <source>
        <dbReference type="ARBA" id="ARBA00022833"/>
    </source>
</evidence>
<evidence type="ECO:0000259" key="8">
    <source>
        <dbReference type="Pfam" id="PF09733"/>
    </source>
</evidence>
<feature type="domain" description="DUF7651" evidence="10">
    <location>
        <begin position="91"/>
        <end position="265"/>
    </location>
</feature>
<dbReference type="GO" id="GO:0031490">
    <property type="term" value="F:chromatin DNA binding"/>
    <property type="evidence" value="ECO:0007669"/>
    <property type="project" value="TreeGrafter"/>
</dbReference>
<dbReference type="Pfam" id="PF23320">
    <property type="entry name" value="Zn_SUZ12"/>
    <property type="match status" value="1"/>
</dbReference>
<dbReference type="InterPro" id="IPR019135">
    <property type="entry name" value="Polycomb_protein_VEFS-Box"/>
</dbReference>
<evidence type="ECO:0000256" key="1">
    <source>
        <dbReference type="ARBA" id="ARBA00007416"/>
    </source>
</evidence>
<feature type="domain" description="Polycomb protein SUZ12-like zinc finger" evidence="9">
    <location>
        <begin position="299"/>
        <end position="334"/>
    </location>
</feature>
<feature type="compositionally biased region" description="Basic residues" evidence="7">
    <location>
        <begin position="378"/>
        <end position="388"/>
    </location>
</feature>
<dbReference type="GO" id="GO:0008270">
    <property type="term" value="F:zinc ion binding"/>
    <property type="evidence" value="ECO:0007669"/>
    <property type="project" value="UniProtKB-KW"/>
</dbReference>
<evidence type="ECO:0000256" key="2">
    <source>
        <dbReference type="ARBA" id="ARBA00022723"/>
    </source>
</evidence>
<dbReference type="GO" id="GO:0005634">
    <property type="term" value="C:nucleus"/>
    <property type="evidence" value="ECO:0007669"/>
    <property type="project" value="UniProtKB-ARBA"/>
</dbReference>
<dbReference type="InterPro" id="IPR056068">
    <property type="entry name" value="EMF2-like_DUF7651"/>
</dbReference>
<dbReference type="Pfam" id="PF24663">
    <property type="entry name" value="DUF7651"/>
    <property type="match status" value="1"/>
</dbReference>
<evidence type="ECO:0000313" key="12">
    <source>
        <dbReference type="Proteomes" id="UP000886595"/>
    </source>
</evidence>
<comment type="similarity">
    <text evidence="1">Belongs to the VEFS (VRN2-EMF2-FIS2-SU(Z)12) family.</text>
</comment>
<organism evidence="11 12">
    <name type="scientific">Brassica carinata</name>
    <name type="common">Ethiopian mustard</name>
    <name type="synonym">Abyssinian cabbage</name>
    <dbReference type="NCBI Taxonomy" id="52824"/>
    <lineage>
        <taxon>Eukaryota</taxon>
        <taxon>Viridiplantae</taxon>
        <taxon>Streptophyta</taxon>
        <taxon>Embryophyta</taxon>
        <taxon>Tracheophyta</taxon>
        <taxon>Spermatophyta</taxon>
        <taxon>Magnoliopsida</taxon>
        <taxon>eudicotyledons</taxon>
        <taxon>Gunneridae</taxon>
        <taxon>Pentapetalae</taxon>
        <taxon>rosids</taxon>
        <taxon>malvids</taxon>
        <taxon>Brassicales</taxon>
        <taxon>Brassicaceae</taxon>
        <taxon>Brassiceae</taxon>
        <taxon>Brassica</taxon>
    </lineage>
</organism>
<dbReference type="InterPro" id="IPR057540">
    <property type="entry name" value="Znf_SUZ12"/>
</dbReference>
<keyword evidence="3" id="KW-0863">Zinc-finger</keyword>
<evidence type="ECO:0000259" key="9">
    <source>
        <dbReference type="Pfam" id="PF23320"/>
    </source>
</evidence>
<name>A0A8X7WT53_BRACI</name>
<comment type="caution">
    <text evidence="11">The sequence shown here is derived from an EMBL/GenBank/DDBJ whole genome shotgun (WGS) entry which is preliminary data.</text>
</comment>
<evidence type="ECO:0000256" key="7">
    <source>
        <dbReference type="SAM" id="MobiDB-lite"/>
    </source>
</evidence>
<keyword evidence="12" id="KW-1185">Reference proteome</keyword>
<gene>
    <name evidence="11" type="ORF">Bca52824_006360</name>
</gene>
<accession>A0A8X7WT53</accession>
<protein>
    <submittedName>
        <fullName evidence="11">Uncharacterized protein</fullName>
    </submittedName>
</protein>
<dbReference type="AlphaFoldDB" id="A0A8X7WT53"/>
<evidence type="ECO:0000256" key="6">
    <source>
        <dbReference type="ARBA" id="ARBA00023163"/>
    </source>
</evidence>
<dbReference type="EMBL" id="JAAMPC010000001">
    <property type="protein sequence ID" value="KAG2335180.1"/>
    <property type="molecule type" value="Genomic_DNA"/>
</dbReference>
<keyword evidence="5" id="KW-0805">Transcription regulation</keyword>
<keyword evidence="2" id="KW-0479">Metal-binding</keyword>
<evidence type="ECO:0000313" key="11">
    <source>
        <dbReference type="EMBL" id="KAG2335180.1"/>
    </source>
</evidence>
<dbReference type="OrthoDB" id="166746at2759"/>
<feature type="domain" description="Polycomb protein VEFS-Box" evidence="8">
    <location>
        <begin position="428"/>
        <end position="493"/>
    </location>
</feature>
<keyword evidence="4" id="KW-0862">Zinc</keyword>
<reference evidence="11 12" key="1">
    <citation type="submission" date="2020-02" db="EMBL/GenBank/DDBJ databases">
        <authorList>
            <person name="Ma Q."/>
            <person name="Huang Y."/>
            <person name="Song X."/>
            <person name="Pei D."/>
        </authorList>
    </citation>
    <scope>NUCLEOTIDE SEQUENCE [LARGE SCALE GENOMIC DNA]</scope>
    <source>
        <strain evidence="11">Sxm20200214</strain>
        <tissue evidence="11">Leaf</tissue>
    </source>
</reference>
<dbReference type="Pfam" id="PF09733">
    <property type="entry name" value="VEFS-Box"/>
    <property type="match status" value="1"/>
</dbReference>
<keyword evidence="6" id="KW-0804">Transcription</keyword>
<proteinExistence type="inferred from homology"/>
<dbReference type="Proteomes" id="UP000886595">
    <property type="component" value="Unassembled WGS sequence"/>
</dbReference>
<evidence type="ECO:0000259" key="10">
    <source>
        <dbReference type="Pfam" id="PF24663"/>
    </source>
</evidence>
<sequence>MQSRFLWVNCDIDLVARMSNNPFITRKSSSYLRFSRRIDQMHNEYFRAHMPEEEKIAAKESFDEYFNPTAFYGRLHERAKDNPLFLQRSLNYQIEAKHQRRIQMSLSLSDTIDAAGVQTQTPFPLYVLLARLVSSKPTAEDSAEYKFSRAFSISGVDGQANFLLPDMRRLALKAGSLVILFISFGGLCLWSKIPLESLYSSWQKYPNMDLGEKATSVSLVEMQPCSVQLTSMSEKRVVIQVPSNPLTSSSPQQVQVTISAQEVGATENPPYSSSFSTKDIPDDIPASSVVLPINWLRKGEVAFNYRYYNNRLQSSKVFGDFACPVCSVKCASFKVNENFPAVDVSHKCWKKINEYFAINSSKGEPNARPESYSFSSKKSGRRKQKTPARNRMPGPLDEAYSVKSEKRKIPPAGAESSSCQLVPPRSPAELEMMHLWNSFEKQHRVYADGRIAWGCEEFSKLHGPLMVRNLESLWSWKKYIWTLRIHGRIDAQTLNNCIVVLEQLANGRPQKP</sequence>
<dbReference type="PANTHER" id="PTHR22597:SF19">
    <property type="entry name" value="POLYCOMB PROTEIN VEFS-BOX DOMAIN-CONTAINING PROTEIN"/>
    <property type="match status" value="1"/>
</dbReference>
<dbReference type="CDD" id="cd21553">
    <property type="entry name" value="VEFS-box_EMF2-like"/>
    <property type="match status" value="1"/>
</dbReference>
<feature type="region of interest" description="Disordered" evidence="7">
    <location>
        <begin position="360"/>
        <end position="397"/>
    </location>
</feature>
<evidence type="ECO:0000256" key="5">
    <source>
        <dbReference type="ARBA" id="ARBA00023015"/>
    </source>
</evidence>
<dbReference type="PANTHER" id="PTHR22597">
    <property type="entry name" value="POLYCOMB GROUP PROTEIN"/>
    <property type="match status" value="1"/>
</dbReference>